<evidence type="ECO:0000313" key="4">
    <source>
        <dbReference type="Proteomes" id="UP000315971"/>
    </source>
</evidence>
<feature type="transmembrane region" description="Helical" evidence="1">
    <location>
        <begin position="41"/>
        <end position="61"/>
    </location>
</feature>
<dbReference type="PANTHER" id="PTHR19353">
    <property type="entry name" value="FATTY ACID DESATURASE 2"/>
    <property type="match status" value="1"/>
</dbReference>
<evidence type="ECO:0000313" key="3">
    <source>
        <dbReference type="EMBL" id="SMO44129.1"/>
    </source>
</evidence>
<feature type="transmembrane region" description="Helical" evidence="1">
    <location>
        <begin position="164"/>
        <end position="183"/>
    </location>
</feature>
<name>A0A521BAN2_9SPHI</name>
<feature type="transmembrane region" description="Helical" evidence="1">
    <location>
        <begin position="105"/>
        <end position="122"/>
    </location>
</feature>
<dbReference type="EMBL" id="FXSZ01000002">
    <property type="protein sequence ID" value="SMO44129.1"/>
    <property type="molecule type" value="Genomic_DNA"/>
</dbReference>
<dbReference type="GO" id="GO:0008610">
    <property type="term" value="P:lipid biosynthetic process"/>
    <property type="evidence" value="ECO:0007669"/>
    <property type="project" value="UniProtKB-ARBA"/>
</dbReference>
<evidence type="ECO:0000259" key="2">
    <source>
        <dbReference type="Pfam" id="PF00487"/>
    </source>
</evidence>
<dbReference type="Pfam" id="PF00487">
    <property type="entry name" value="FA_desaturase"/>
    <property type="match status" value="1"/>
</dbReference>
<feature type="transmembrane region" description="Helical" evidence="1">
    <location>
        <begin position="204"/>
        <end position="225"/>
    </location>
</feature>
<dbReference type="GO" id="GO:0016020">
    <property type="term" value="C:membrane"/>
    <property type="evidence" value="ECO:0007669"/>
    <property type="project" value="TreeGrafter"/>
</dbReference>
<keyword evidence="1" id="KW-0812">Transmembrane</keyword>
<organism evidence="3 4">
    <name type="scientific">Solitalea koreensis</name>
    <dbReference type="NCBI Taxonomy" id="543615"/>
    <lineage>
        <taxon>Bacteria</taxon>
        <taxon>Pseudomonadati</taxon>
        <taxon>Bacteroidota</taxon>
        <taxon>Sphingobacteriia</taxon>
        <taxon>Sphingobacteriales</taxon>
        <taxon>Sphingobacteriaceae</taxon>
        <taxon>Solitalea</taxon>
    </lineage>
</organism>
<protein>
    <submittedName>
        <fullName evidence="3">Linoleoyl-CoA desaturase</fullName>
    </submittedName>
</protein>
<keyword evidence="1" id="KW-1133">Transmembrane helix</keyword>
<sequence length="367" mass="43088">MTTQSVKFKKESADDFYPTIKKRVNEYFEQNNLSKLAPASYFIKISSFILLYFFVYFNLIFNVTSLRGLFFSFILLGFLVFFIFLNVVHDAAHGSIFKKKQSNHVLLYFLEMFGTSNYIWRIRHLESHHIYPNIFGLDTDIKQSDLVRISNQHPFKIHHQFQHLYMPILYFIYTLNWTIVRDFRDITSDNIGPKVNIKHPWEQVVLLLFSKLFYFFYTLILPVLLLNFSFWAIFGAFLVMHFTTSFCAVFILVSSHVGEDAVFPKADENRYIDHTWAEHQLIVTADFAADNRLITTLVGGFNLHVVHHLFPHVSHAHYPVLTKILKETAAEFGLSYNSYTLKEALISHWKLLKKNSFKEHSAILNEA</sequence>
<dbReference type="CDD" id="cd03506">
    <property type="entry name" value="Delta6-FADS-like"/>
    <property type="match status" value="1"/>
</dbReference>
<feature type="transmembrane region" description="Helical" evidence="1">
    <location>
        <begin position="67"/>
        <end position="85"/>
    </location>
</feature>
<dbReference type="AlphaFoldDB" id="A0A521BAN2"/>
<dbReference type="InterPro" id="IPR005804">
    <property type="entry name" value="FA_desaturase_dom"/>
</dbReference>
<dbReference type="GO" id="GO:0016717">
    <property type="term" value="F:oxidoreductase activity, acting on paired donors, with oxidation of a pair of donors resulting in the reduction of molecular oxygen to two molecules of water"/>
    <property type="evidence" value="ECO:0007669"/>
    <property type="project" value="TreeGrafter"/>
</dbReference>
<feature type="transmembrane region" description="Helical" evidence="1">
    <location>
        <begin position="231"/>
        <end position="253"/>
    </location>
</feature>
<accession>A0A521BAN2</accession>
<dbReference type="Proteomes" id="UP000315971">
    <property type="component" value="Unassembled WGS sequence"/>
</dbReference>
<evidence type="ECO:0000256" key="1">
    <source>
        <dbReference type="SAM" id="Phobius"/>
    </source>
</evidence>
<dbReference type="PANTHER" id="PTHR19353:SF19">
    <property type="entry name" value="DELTA(5) FATTY ACID DESATURASE C-RELATED"/>
    <property type="match status" value="1"/>
</dbReference>
<keyword evidence="4" id="KW-1185">Reference proteome</keyword>
<keyword evidence="1" id="KW-0472">Membrane</keyword>
<feature type="domain" description="Fatty acid desaturase" evidence="2">
    <location>
        <begin position="71"/>
        <end position="339"/>
    </location>
</feature>
<proteinExistence type="predicted"/>
<dbReference type="InterPro" id="IPR012171">
    <property type="entry name" value="Fatty_acid_desaturase"/>
</dbReference>
<dbReference type="RefSeq" id="WP_142601458.1">
    <property type="nucleotide sequence ID" value="NZ_FXSZ01000002.1"/>
</dbReference>
<dbReference type="OrthoDB" id="104711at2"/>
<reference evidence="3 4" key="1">
    <citation type="submission" date="2017-05" db="EMBL/GenBank/DDBJ databases">
        <authorList>
            <person name="Varghese N."/>
            <person name="Submissions S."/>
        </authorList>
    </citation>
    <scope>NUCLEOTIDE SEQUENCE [LARGE SCALE GENOMIC DNA]</scope>
    <source>
        <strain evidence="3 4">DSM 21342</strain>
    </source>
</reference>
<gene>
    <name evidence="3" type="ORF">SAMN06265350_10243</name>
</gene>